<dbReference type="InterPro" id="IPR027417">
    <property type="entry name" value="P-loop_NTPase"/>
</dbReference>
<feature type="region of interest" description="Disordered" evidence="2">
    <location>
        <begin position="20"/>
        <end position="89"/>
    </location>
</feature>
<feature type="compositionally biased region" description="Polar residues" evidence="2">
    <location>
        <begin position="80"/>
        <end position="89"/>
    </location>
</feature>
<feature type="compositionally biased region" description="Polar residues" evidence="2">
    <location>
        <begin position="108"/>
        <end position="123"/>
    </location>
</feature>
<gene>
    <name evidence="4" type="ORF">Agabi119p4_8910</name>
</gene>
<dbReference type="SUPFAM" id="SSF52540">
    <property type="entry name" value="P-loop containing nucleoside triphosphate hydrolases"/>
    <property type="match status" value="1"/>
</dbReference>
<protein>
    <recommendedName>
        <fullName evidence="3">Nephrocystin 3-like N-terminal domain-containing protein</fullName>
    </recommendedName>
</protein>
<dbReference type="PANTHER" id="PTHR10039:SF14">
    <property type="entry name" value="NACHT DOMAIN-CONTAINING PROTEIN"/>
    <property type="match status" value="1"/>
</dbReference>
<dbReference type="Proteomes" id="UP000629468">
    <property type="component" value="Unassembled WGS sequence"/>
</dbReference>
<comment type="caution">
    <text evidence="4">The sequence shown here is derived from an EMBL/GenBank/DDBJ whole genome shotgun (WGS) entry which is preliminary data.</text>
</comment>
<name>A0A8H7C4C0_AGABI</name>
<evidence type="ECO:0000313" key="5">
    <source>
        <dbReference type="Proteomes" id="UP000629468"/>
    </source>
</evidence>
<reference evidence="4 5" key="1">
    <citation type="journal article" name="Sci. Rep.">
        <title>Telomere-to-telomere assembled and centromere annotated genomes of the two main subspecies of the button mushroom Agaricus bisporus reveal especially polymorphic chromosome ends.</title>
        <authorList>
            <person name="Sonnenberg A.S.M."/>
            <person name="Sedaghat-Telgerd N."/>
            <person name="Lavrijssen B."/>
            <person name="Ohm R.A."/>
            <person name="Hendrickx P.M."/>
            <person name="Scholtmeijer K."/>
            <person name="Baars J.J.P."/>
            <person name="van Peer A."/>
        </authorList>
    </citation>
    <scope>NUCLEOTIDE SEQUENCE [LARGE SCALE GENOMIC DNA]</scope>
    <source>
        <strain evidence="4 5">H119_p4</strain>
    </source>
</reference>
<keyword evidence="1" id="KW-0677">Repeat</keyword>
<feature type="compositionally biased region" description="Polar residues" evidence="2">
    <location>
        <begin position="58"/>
        <end position="68"/>
    </location>
</feature>
<organism evidence="4 5">
    <name type="scientific">Agaricus bisporus var. burnettii</name>
    <dbReference type="NCBI Taxonomy" id="192524"/>
    <lineage>
        <taxon>Eukaryota</taxon>
        <taxon>Fungi</taxon>
        <taxon>Dikarya</taxon>
        <taxon>Basidiomycota</taxon>
        <taxon>Agaricomycotina</taxon>
        <taxon>Agaricomycetes</taxon>
        <taxon>Agaricomycetidae</taxon>
        <taxon>Agaricales</taxon>
        <taxon>Agaricineae</taxon>
        <taxon>Agaricaceae</taxon>
        <taxon>Agaricus</taxon>
    </lineage>
</organism>
<dbReference type="Gene3D" id="3.40.50.300">
    <property type="entry name" value="P-loop containing nucleotide triphosphate hydrolases"/>
    <property type="match status" value="1"/>
</dbReference>
<accession>A0A8H7C4C0</accession>
<sequence length="839" mass="94930">MPNFSSYILQFLCFNRSFSQQRPPAEPGDATRVSRPFGDFTAPDSTGRLPIDTAIVTLEQSNSRQTPSPRGLAARPPIHPSQTKIPDPDLSQQYDLLAVAQRSPPPATASQHSLLSQHATHSPQLRDGNSDRLYGIRSIHESRNISVEGNMNNINYHYTSTVVSNSNPFMEKLLEKTLLGAAFDSSARDPPPRCHPGTRLAILQRCLDFILNCTDTQKIRWVVGAAGVGKSAIMQSVAESDLPPVIWRASIFFSTAGRNDGTKAIITLVYQLAAKCEPYREFVEHEITRDPSLLQSLLLVQFNKFIVEPFIHHPHLKSAGRTLIIIDGLDECDHSRTQRVLLQLIYDFCLKYPSSPIVWMIASRPEPHITSFFAKSSVEAVYEKEEVLVDSDEAREDVERFLRNELTRIQDEFSLSPESQWPSEQDFWKLANASGGLFVYAHTVIKYIGDPDFGNPTSQVNSVLKVIEAHPLPNVSREQHPMAQLDALYAQILSKVPDSIMVDTRKLLLMLAVGWGGSFMVLCNWLGMTCEDAYAAIRHLRSVIDVPNYDNAHYATLRSFHKSFIDYISDFARSGFSPDIKHEGHQLMLQCTFRIFSEAPNGIDFDDVTHGLDLNGVGYLALGPGTGGNISLTWRARLNNWSDNETRLSMYKMAMENAVEGIRKGEAAFRTEFCVRLLATRFASFSPAFPYHELRNFVFHKSQRHKFMENGVLKQIPIKALDFSNIKWDTRLQFYQPAAATANLSDGWNPSCKHARSGEWEEGKDQNWMTIFTMPTILNTQCRFCCPRLECQLEDWKTRSPDEPVTVLFTASGTCFVDFQFVDPKDGVTEWRYMFMHKF</sequence>
<evidence type="ECO:0000256" key="2">
    <source>
        <dbReference type="SAM" id="MobiDB-lite"/>
    </source>
</evidence>
<feature type="domain" description="Nephrocystin 3-like N-terminal" evidence="3">
    <location>
        <begin position="214"/>
        <end position="364"/>
    </location>
</feature>
<evidence type="ECO:0000259" key="3">
    <source>
        <dbReference type="Pfam" id="PF24883"/>
    </source>
</evidence>
<dbReference type="PANTHER" id="PTHR10039">
    <property type="entry name" value="AMELOGENIN"/>
    <property type="match status" value="1"/>
</dbReference>
<dbReference type="AlphaFoldDB" id="A0A8H7C4C0"/>
<dbReference type="Pfam" id="PF24883">
    <property type="entry name" value="NPHP3_N"/>
    <property type="match status" value="1"/>
</dbReference>
<dbReference type="EMBL" id="JABXXO010000012">
    <property type="protein sequence ID" value="KAF7762317.1"/>
    <property type="molecule type" value="Genomic_DNA"/>
</dbReference>
<proteinExistence type="predicted"/>
<feature type="region of interest" description="Disordered" evidence="2">
    <location>
        <begin position="102"/>
        <end position="131"/>
    </location>
</feature>
<evidence type="ECO:0000313" key="4">
    <source>
        <dbReference type="EMBL" id="KAF7762317.1"/>
    </source>
</evidence>
<dbReference type="InterPro" id="IPR056884">
    <property type="entry name" value="NPHP3-like_N"/>
</dbReference>
<evidence type="ECO:0000256" key="1">
    <source>
        <dbReference type="ARBA" id="ARBA00022737"/>
    </source>
</evidence>